<sequence>MNWDDLRVVAAINRCGSFNRAAKMLNVEETTIARRLARLEGSLGCVLFQAVDGQRRPTEQCRALLQPLVLMEQAAEAITLQLERQERPLRNFRLTTIDAIAQHYLAPTLADLLIAEPELSLQLETSDDNVDMARWHADIAIRLGRPRRGNFTMRRVGEMRFNLVLPRGAAPEDLVLAAYPDPLMEVPEMQDFQQYFPGRQARLRSANLRVIRVLVDSGRAAAVLPDFLSVDLVGDERFQVHRLPARREIWLLAQPHLRDDPLARRVTNWCADLFAETLAGDAV</sequence>
<evidence type="ECO:0000256" key="1">
    <source>
        <dbReference type="ARBA" id="ARBA00009437"/>
    </source>
</evidence>
<dbReference type="KEGG" id="pde:Pden_4728"/>
<keyword evidence="2" id="KW-0805">Transcription regulation</keyword>
<dbReference type="HOGENOM" id="CLU_039613_2_1_5"/>
<dbReference type="SUPFAM" id="SSF46785">
    <property type="entry name" value="Winged helix' DNA-binding domain"/>
    <property type="match status" value="1"/>
</dbReference>
<dbReference type="PANTHER" id="PTHR30579:SF3">
    <property type="entry name" value="TRANSCRIPTIONAL REGULATORY PROTEIN"/>
    <property type="match status" value="1"/>
</dbReference>
<dbReference type="GO" id="GO:0003677">
    <property type="term" value="F:DNA binding"/>
    <property type="evidence" value="ECO:0007669"/>
    <property type="project" value="UniProtKB-KW"/>
</dbReference>
<keyword evidence="3" id="KW-0238">DNA-binding</keyword>
<dbReference type="RefSeq" id="WP_011750948.1">
    <property type="nucleotide sequence ID" value="NC_008688.1"/>
</dbReference>
<comment type="similarity">
    <text evidence="1">Belongs to the LysR transcriptional regulatory family.</text>
</comment>
<dbReference type="PROSITE" id="PS50931">
    <property type="entry name" value="HTH_LYSR"/>
    <property type="match status" value="1"/>
</dbReference>
<dbReference type="InterPro" id="IPR036388">
    <property type="entry name" value="WH-like_DNA-bd_sf"/>
</dbReference>
<evidence type="ECO:0000256" key="4">
    <source>
        <dbReference type="ARBA" id="ARBA00023163"/>
    </source>
</evidence>
<dbReference type="SUPFAM" id="SSF53850">
    <property type="entry name" value="Periplasmic binding protein-like II"/>
    <property type="match status" value="1"/>
</dbReference>
<dbReference type="Gene3D" id="1.10.10.10">
    <property type="entry name" value="Winged helix-like DNA-binding domain superfamily/Winged helix DNA-binding domain"/>
    <property type="match status" value="1"/>
</dbReference>
<keyword evidence="7" id="KW-1185">Reference proteome</keyword>
<dbReference type="Proteomes" id="UP000000361">
    <property type="component" value="Chromosome 1"/>
</dbReference>
<proteinExistence type="inferred from homology"/>
<name>A1BB95_PARDP</name>
<protein>
    <submittedName>
        <fullName evidence="6">Transcriptional regulator, LysR family</fullName>
    </submittedName>
</protein>
<geneLocation type="plasmid" evidence="7">
    <name>pPD1222</name>
</geneLocation>
<dbReference type="InterPro" id="IPR000847">
    <property type="entry name" value="LysR_HTH_N"/>
</dbReference>
<dbReference type="AlphaFoldDB" id="A1BB95"/>
<dbReference type="GO" id="GO:0003700">
    <property type="term" value="F:DNA-binding transcription factor activity"/>
    <property type="evidence" value="ECO:0007669"/>
    <property type="project" value="InterPro"/>
</dbReference>
<dbReference type="Pfam" id="PF03466">
    <property type="entry name" value="LysR_substrate"/>
    <property type="match status" value="1"/>
</dbReference>
<organism evidence="6 7">
    <name type="scientific">Paracoccus denitrificans (strain Pd 1222)</name>
    <dbReference type="NCBI Taxonomy" id="318586"/>
    <lineage>
        <taxon>Bacteria</taxon>
        <taxon>Pseudomonadati</taxon>
        <taxon>Pseudomonadota</taxon>
        <taxon>Alphaproteobacteria</taxon>
        <taxon>Rhodobacterales</taxon>
        <taxon>Paracoccaceae</taxon>
        <taxon>Paracoccus</taxon>
    </lineage>
</organism>
<dbReference type="PANTHER" id="PTHR30579">
    <property type="entry name" value="TRANSCRIPTIONAL REGULATOR"/>
    <property type="match status" value="1"/>
</dbReference>
<evidence type="ECO:0000313" key="6">
    <source>
        <dbReference type="EMBL" id="ABL72789.1"/>
    </source>
</evidence>
<dbReference type="SMR" id="A1BB95"/>
<dbReference type="Pfam" id="PF00126">
    <property type="entry name" value="HTH_1"/>
    <property type="match status" value="1"/>
</dbReference>
<dbReference type="InterPro" id="IPR005119">
    <property type="entry name" value="LysR_subst-bd"/>
</dbReference>
<evidence type="ECO:0000259" key="5">
    <source>
        <dbReference type="PROSITE" id="PS50931"/>
    </source>
</evidence>
<dbReference type="EMBL" id="CP000491">
    <property type="protein sequence ID" value="ABL72789.1"/>
    <property type="molecule type" value="Genomic_DNA"/>
</dbReference>
<feature type="domain" description="HTH lysR-type" evidence="5">
    <location>
        <begin position="1"/>
        <end position="58"/>
    </location>
</feature>
<dbReference type="EnsemblBacteria" id="ABL72789">
    <property type="protein sequence ID" value="ABL72789"/>
    <property type="gene ID" value="Pden_4728"/>
</dbReference>
<gene>
    <name evidence="6" type="ordered locus">Pden_4728</name>
</gene>
<dbReference type="eggNOG" id="COG0583">
    <property type="taxonomic scope" value="Bacteria"/>
</dbReference>
<dbReference type="InterPro" id="IPR050176">
    <property type="entry name" value="LTTR"/>
</dbReference>
<keyword evidence="4" id="KW-0804">Transcription</keyword>
<evidence type="ECO:0000256" key="3">
    <source>
        <dbReference type="ARBA" id="ARBA00023125"/>
    </source>
</evidence>
<evidence type="ECO:0000313" key="7">
    <source>
        <dbReference type="Proteomes" id="UP000000361"/>
    </source>
</evidence>
<reference evidence="7" key="1">
    <citation type="submission" date="2006-12" db="EMBL/GenBank/DDBJ databases">
        <title>Complete sequence of plasmid 1 of Paracoccus denitrificans PD1222.</title>
        <authorList>
            <person name="Copeland A."/>
            <person name="Lucas S."/>
            <person name="Lapidus A."/>
            <person name="Barry K."/>
            <person name="Detter J.C."/>
            <person name="Glavina del Rio T."/>
            <person name="Hammon N."/>
            <person name="Israni S."/>
            <person name="Dalin E."/>
            <person name="Tice H."/>
            <person name="Pitluck S."/>
            <person name="Munk A.C."/>
            <person name="Brettin T."/>
            <person name="Bruce D."/>
            <person name="Han C."/>
            <person name="Tapia R."/>
            <person name="Gilna P."/>
            <person name="Schmutz J."/>
            <person name="Larimer F."/>
            <person name="Land M."/>
            <person name="Hauser L."/>
            <person name="Kyrpides N."/>
            <person name="Lykidis A."/>
            <person name="Spiro S."/>
            <person name="Richardson D.J."/>
            <person name="Moir J.W.B."/>
            <person name="Ferguson S.J."/>
            <person name="van Spanning R.J.M."/>
            <person name="Richardson P."/>
        </authorList>
    </citation>
    <scope>NUCLEOTIDE SEQUENCE [LARGE SCALE GENOMIC DNA]</scope>
    <source>
        <strain evidence="7">Pd 1222</strain>
        <plasmid evidence="7">pPD1222</plasmid>
    </source>
</reference>
<dbReference type="OrthoDB" id="7768317at2"/>
<accession>A1BB95</accession>
<dbReference type="InterPro" id="IPR036390">
    <property type="entry name" value="WH_DNA-bd_sf"/>
</dbReference>
<dbReference type="Gene3D" id="3.40.190.10">
    <property type="entry name" value="Periplasmic binding protein-like II"/>
    <property type="match status" value="1"/>
</dbReference>
<dbReference type="GeneID" id="93454750"/>
<evidence type="ECO:0000256" key="2">
    <source>
        <dbReference type="ARBA" id="ARBA00023015"/>
    </source>
</evidence>
<keyword evidence="6" id="KW-0614">Plasmid</keyword>